<protein>
    <submittedName>
        <fullName evidence="1">Uncharacterized protein</fullName>
    </submittedName>
</protein>
<accession>A0A397TRK5</accession>
<dbReference type="Proteomes" id="UP000266673">
    <property type="component" value="Unassembled WGS sequence"/>
</dbReference>
<gene>
    <name evidence="1" type="ORF">C2G38_2233594</name>
</gene>
<name>A0A397TRK5_9GLOM</name>
<comment type="caution">
    <text evidence="1">The sequence shown here is derived from an EMBL/GenBank/DDBJ whole genome shotgun (WGS) entry which is preliminary data.</text>
</comment>
<dbReference type="EMBL" id="QKWP01003859">
    <property type="protein sequence ID" value="RIB00620.1"/>
    <property type="molecule type" value="Genomic_DNA"/>
</dbReference>
<organism evidence="1 2">
    <name type="scientific">Gigaspora rosea</name>
    <dbReference type="NCBI Taxonomy" id="44941"/>
    <lineage>
        <taxon>Eukaryota</taxon>
        <taxon>Fungi</taxon>
        <taxon>Fungi incertae sedis</taxon>
        <taxon>Mucoromycota</taxon>
        <taxon>Glomeromycotina</taxon>
        <taxon>Glomeromycetes</taxon>
        <taxon>Diversisporales</taxon>
        <taxon>Gigasporaceae</taxon>
        <taxon>Gigaspora</taxon>
    </lineage>
</organism>
<sequence length="141" mass="16633">MEADTETYIKICKKIRKMYTFRAFGQENTLYFETWKRTFCVLENTENTFDEDKLASAIKKSSVSKELQRINLISKIQELPDKEIVPANSLISLMRYSKGPNKDDIISPYLQQKMHNHLVQPLYKCHNTHKFLKEQIAENLD</sequence>
<dbReference type="AlphaFoldDB" id="A0A397TRK5"/>
<evidence type="ECO:0000313" key="1">
    <source>
        <dbReference type="EMBL" id="RIB00620.1"/>
    </source>
</evidence>
<keyword evidence="2" id="KW-1185">Reference proteome</keyword>
<proteinExistence type="predicted"/>
<reference evidence="1 2" key="1">
    <citation type="submission" date="2018-06" db="EMBL/GenBank/DDBJ databases">
        <title>Comparative genomics reveals the genomic features of Rhizophagus irregularis, R. cerebriforme, R. diaphanum and Gigaspora rosea, and their symbiotic lifestyle signature.</title>
        <authorList>
            <person name="Morin E."/>
            <person name="San Clemente H."/>
            <person name="Chen E.C.H."/>
            <person name="De La Providencia I."/>
            <person name="Hainaut M."/>
            <person name="Kuo A."/>
            <person name="Kohler A."/>
            <person name="Murat C."/>
            <person name="Tang N."/>
            <person name="Roy S."/>
            <person name="Loubradou J."/>
            <person name="Henrissat B."/>
            <person name="Grigoriev I.V."/>
            <person name="Corradi N."/>
            <person name="Roux C."/>
            <person name="Martin F.M."/>
        </authorList>
    </citation>
    <scope>NUCLEOTIDE SEQUENCE [LARGE SCALE GENOMIC DNA]</scope>
    <source>
        <strain evidence="1 2">DAOM 194757</strain>
    </source>
</reference>
<evidence type="ECO:0000313" key="2">
    <source>
        <dbReference type="Proteomes" id="UP000266673"/>
    </source>
</evidence>